<dbReference type="InterPro" id="IPR050471">
    <property type="entry name" value="AB_hydrolase"/>
</dbReference>
<keyword evidence="3" id="KW-1185">Reference proteome</keyword>
<reference evidence="2" key="1">
    <citation type="submission" date="2021-06" db="EMBL/GenBank/DDBJ databases">
        <title>Sequencing of actinobacteria type strains.</title>
        <authorList>
            <person name="Nguyen G.-S."/>
            <person name="Wentzel A."/>
        </authorList>
    </citation>
    <scope>NUCLEOTIDE SEQUENCE</scope>
    <source>
        <strain evidence="2">P38-E01</strain>
    </source>
</reference>
<dbReference type="RefSeq" id="WP_211041913.1">
    <property type="nucleotide sequence ID" value="NZ_JAELVF020000001.1"/>
</dbReference>
<dbReference type="InterPro" id="IPR029058">
    <property type="entry name" value="AB_hydrolase_fold"/>
</dbReference>
<proteinExistence type="predicted"/>
<gene>
    <name evidence="2" type="ORF">JGS22_003660</name>
</gene>
<dbReference type="Proteomes" id="UP000694501">
    <property type="component" value="Unassembled WGS sequence"/>
</dbReference>
<organism evidence="2 3">
    <name type="scientific">Streptomyces tardus</name>
    <dbReference type="NCBI Taxonomy" id="2780544"/>
    <lineage>
        <taxon>Bacteria</taxon>
        <taxon>Bacillati</taxon>
        <taxon>Actinomycetota</taxon>
        <taxon>Actinomycetes</taxon>
        <taxon>Kitasatosporales</taxon>
        <taxon>Streptomycetaceae</taxon>
        <taxon>Streptomyces</taxon>
    </lineage>
</organism>
<dbReference type="GO" id="GO:0016787">
    <property type="term" value="F:hydrolase activity"/>
    <property type="evidence" value="ECO:0007669"/>
    <property type="project" value="UniProtKB-KW"/>
</dbReference>
<sequence length="267" mass="28933">MATRQTVRVGRTTLGYAECGDLHGRPVLLHHGLIGNSALPDRWDVYGRGMGVRLIAVERPGYGASPPLEMGAVAEWAELAEGLMDALGIEEFDVAAISAGAPYGYALAALLPGRVRRLWVLSGLPYVQDDAIRGLYPADSLTAWEFYRQAPLSDIAAGFAAAAPRWAQVFAELPLMLSALEEIGAHDFLGPAREAKLQVRPWGFELSRVDVPVRLWHAPADEQVPLAAVEATAALLPRAEIFEQQDPSHVPSEETVYELFRSLAAEG</sequence>
<dbReference type="PANTHER" id="PTHR43433:SF10">
    <property type="entry name" value="AB HYDROLASE-1 DOMAIN-CONTAINING PROTEIN"/>
    <property type="match status" value="1"/>
</dbReference>
<evidence type="ECO:0000313" key="2">
    <source>
        <dbReference type="EMBL" id="MBU7596756.1"/>
    </source>
</evidence>
<evidence type="ECO:0000313" key="3">
    <source>
        <dbReference type="Proteomes" id="UP000694501"/>
    </source>
</evidence>
<feature type="domain" description="AB hydrolase-1" evidence="1">
    <location>
        <begin position="26"/>
        <end position="249"/>
    </location>
</feature>
<dbReference type="Gene3D" id="3.40.50.1820">
    <property type="entry name" value="alpha/beta hydrolase"/>
    <property type="match status" value="1"/>
</dbReference>
<dbReference type="Pfam" id="PF00561">
    <property type="entry name" value="Abhydrolase_1"/>
    <property type="match status" value="1"/>
</dbReference>
<comment type="caution">
    <text evidence="2">The sequence shown here is derived from an EMBL/GenBank/DDBJ whole genome shotgun (WGS) entry which is preliminary data.</text>
</comment>
<name>A0A949JBI6_9ACTN</name>
<keyword evidence="2" id="KW-0378">Hydrolase</keyword>
<dbReference type="AlphaFoldDB" id="A0A949JBI6"/>
<protein>
    <submittedName>
        <fullName evidence="2">Alpha/beta hydrolase</fullName>
    </submittedName>
</protein>
<dbReference type="InterPro" id="IPR000073">
    <property type="entry name" value="AB_hydrolase_1"/>
</dbReference>
<dbReference type="SUPFAM" id="SSF53474">
    <property type="entry name" value="alpha/beta-Hydrolases"/>
    <property type="match status" value="1"/>
</dbReference>
<evidence type="ECO:0000259" key="1">
    <source>
        <dbReference type="Pfam" id="PF00561"/>
    </source>
</evidence>
<accession>A0A949JBI6</accession>
<dbReference type="EMBL" id="JAELVF020000001">
    <property type="protein sequence ID" value="MBU7596756.1"/>
    <property type="molecule type" value="Genomic_DNA"/>
</dbReference>
<dbReference type="PANTHER" id="PTHR43433">
    <property type="entry name" value="HYDROLASE, ALPHA/BETA FOLD FAMILY PROTEIN"/>
    <property type="match status" value="1"/>
</dbReference>